<sequence length="186" mass="21241">MHNNIQPKGDALGFLDSYPSDKETIILPSGSSVEVKKYILKFKAWQGDKPVFDFGRKPIIDFDGEGCFAELAILRMFLKNGWQGVWVEAYGGTHFLNSMPTSWSLKPEHISIPEEKEKLLKRIWMAGKTKACFDVVVWQDDKILFCEAKRSKKDRLTKAQEKFIQGVITCGIPLSALIIIEWDFQP</sequence>
<dbReference type="EMBL" id="LBXZ01000007">
    <property type="protein sequence ID" value="KKR40562.1"/>
    <property type="molecule type" value="Genomic_DNA"/>
</dbReference>
<dbReference type="AlphaFoldDB" id="A0A0G0TRS5"/>
<comment type="caution">
    <text evidence="2">The sequence shown here is derived from an EMBL/GenBank/DDBJ whole genome shotgun (WGS) entry which is preliminary data.</text>
</comment>
<evidence type="ECO:0008006" key="4">
    <source>
        <dbReference type="Google" id="ProtNLM"/>
    </source>
</evidence>
<keyword evidence="1" id="KW-0472">Membrane</keyword>
<keyword evidence="1" id="KW-0812">Transmembrane</keyword>
<proteinExistence type="predicted"/>
<keyword evidence="1" id="KW-1133">Transmembrane helix</keyword>
<evidence type="ECO:0000313" key="2">
    <source>
        <dbReference type="EMBL" id="KKR40562.1"/>
    </source>
</evidence>
<feature type="transmembrane region" description="Helical" evidence="1">
    <location>
        <begin position="163"/>
        <end position="180"/>
    </location>
</feature>
<protein>
    <recommendedName>
        <fullName evidence="4">VRR-NUC domain-containing protein</fullName>
    </recommendedName>
</protein>
<evidence type="ECO:0000313" key="3">
    <source>
        <dbReference type="Proteomes" id="UP000034072"/>
    </source>
</evidence>
<gene>
    <name evidence="2" type="ORF">UT75_C0007G0010</name>
</gene>
<evidence type="ECO:0000256" key="1">
    <source>
        <dbReference type="SAM" id="Phobius"/>
    </source>
</evidence>
<dbReference type="Proteomes" id="UP000034072">
    <property type="component" value="Unassembled WGS sequence"/>
</dbReference>
<name>A0A0G0TRS5_9BACT</name>
<accession>A0A0G0TRS5</accession>
<reference evidence="2 3" key="1">
    <citation type="journal article" date="2015" name="Nature">
        <title>rRNA introns, odd ribosomes, and small enigmatic genomes across a large radiation of phyla.</title>
        <authorList>
            <person name="Brown C.T."/>
            <person name="Hug L.A."/>
            <person name="Thomas B.C."/>
            <person name="Sharon I."/>
            <person name="Castelle C.J."/>
            <person name="Singh A."/>
            <person name="Wilkins M.J."/>
            <person name="Williams K.H."/>
            <person name="Banfield J.F."/>
        </authorList>
    </citation>
    <scope>NUCLEOTIDE SEQUENCE [LARGE SCALE GENOMIC DNA]</scope>
</reference>
<organism evidence="2 3">
    <name type="scientific">Candidatus Yanofskybacteria bacterium GW2011_GWE2_40_11</name>
    <dbReference type="NCBI Taxonomy" id="1619033"/>
    <lineage>
        <taxon>Bacteria</taxon>
        <taxon>Candidatus Yanofskyibacteriota</taxon>
    </lineage>
</organism>